<feature type="domain" description="PAS fold-3" evidence="1">
    <location>
        <begin position="44"/>
        <end position="129"/>
    </location>
</feature>
<dbReference type="SUPFAM" id="SSF55785">
    <property type="entry name" value="PYP-like sensor domain (PAS domain)"/>
    <property type="match status" value="1"/>
</dbReference>
<protein>
    <submittedName>
        <fullName evidence="2">PAS domain-containing protein</fullName>
    </submittedName>
</protein>
<evidence type="ECO:0000313" key="4">
    <source>
        <dbReference type="Proteomes" id="UP000193622"/>
    </source>
</evidence>
<sequence length="172" mass="19497">MVKTTNDGALADRVDEQCGSIGLERGFWVPQLGSAWFLFDEQRWDWSPTVEQMHGYRPGTTTPDTGLLVNHVHPQDREHVISLLDWVRRTRLPFSTRHRIIDTHDQVHDVVVIGAPIHHSRTRAPIGLQCSCVDLTAATSPADSVRGQLRTTAAYGYTDHDRRRRIRAATHC</sequence>
<evidence type="ECO:0000313" key="3">
    <source>
        <dbReference type="EMBL" id="ORV92738.1"/>
    </source>
</evidence>
<comment type="caution">
    <text evidence="3">The sequence shown here is derived from an EMBL/GenBank/DDBJ whole genome shotgun (WGS) entry which is preliminary data.</text>
</comment>
<dbReference type="RefSeq" id="WP_024449100.1">
    <property type="nucleotide sequence ID" value="NZ_JAPQYE010000030.1"/>
</dbReference>
<name>A0A1X1X1X8_MYCIR</name>
<dbReference type="EMBL" id="LQPC01000006">
    <property type="protein sequence ID" value="ORV92738.1"/>
    <property type="molecule type" value="Genomic_DNA"/>
</dbReference>
<accession>A0A1X1X1X8</accession>
<dbReference type="EMBL" id="JAPQYE010000030">
    <property type="protein sequence ID" value="MCZ0732434.1"/>
    <property type="molecule type" value="Genomic_DNA"/>
</dbReference>
<organism evidence="3 4">
    <name type="scientific">Mycolicibacterium iranicum</name>
    <name type="common">Mycobacterium iranicum</name>
    <dbReference type="NCBI Taxonomy" id="912594"/>
    <lineage>
        <taxon>Bacteria</taxon>
        <taxon>Bacillati</taxon>
        <taxon>Actinomycetota</taxon>
        <taxon>Actinomycetes</taxon>
        <taxon>Mycobacteriales</taxon>
        <taxon>Mycobacteriaceae</taxon>
        <taxon>Mycolicibacterium</taxon>
    </lineage>
</organism>
<keyword evidence="5" id="KW-1185">Reference proteome</keyword>
<dbReference type="InterPro" id="IPR000014">
    <property type="entry name" value="PAS"/>
</dbReference>
<reference evidence="2" key="2">
    <citation type="submission" date="2022-12" db="EMBL/GenBank/DDBJ databases">
        <title>Whole genome sequence of Mycolicibacterium iranicum strain SBH312.</title>
        <authorList>
            <person name="Jani J."/>
            <person name="Arifin Mustapha Z."/>
            <person name="Ahmed K."/>
            <person name="Kai Ling C."/>
        </authorList>
    </citation>
    <scope>NUCLEOTIDE SEQUENCE</scope>
    <source>
        <strain evidence="2">SBH312</strain>
    </source>
</reference>
<dbReference type="Proteomes" id="UP001084650">
    <property type="component" value="Unassembled WGS sequence"/>
</dbReference>
<proteinExistence type="predicted"/>
<dbReference type="Proteomes" id="UP000193622">
    <property type="component" value="Unassembled WGS sequence"/>
</dbReference>
<dbReference type="AlphaFoldDB" id="A0A1X1X1X8"/>
<evidence type="ECO:0000313" key="5">
    <source>
        <dbReference type="Proteomes" id="UP001084650"/>
    </source>
</evidence>
<gene>
    <name evidence="3" type="ORF">AWC12_02270</name>
    <name evidence="2" type="ORF">OY187_30745</name>
</gene>
<dbReference type="CDD" id="cd00130">
    <property type="entry name" value="PAS"/>
    <property type="match status" value="1"/>
</dbReference>
<dbReference type="Gene3D" id="3.30.450.20">
    <property type="entry name" value="PAS domain"/>
    <property type="match status" value="1"/>
</dbReference>
<reference evidence="3 4" key="1">
    <citation type="submission" date="2016-01" db="EMBL/GenBank/DDBJ databases">
        <title>The new phylogeny of the genus Mycobacterium.</title>
        <authorList>
            <person name="Tarcisio F."/>
            <person name="Conor M."/>
            <person name="Antonella G."/>
            <person name="Elisabetta G."/>
            <person name="Giulia F.S."/>
            <person name="Sara T."/>
            <person name="Anna F."/>
            <person name="Clotilde B."/>
            <person name="Roberto B."/>
            <person name="Veronica D.S."/>
            <person name="Fabio R."/>
            <person name="Monica P."/>
            <person name="Olivier J."/>
            <person name="Enrico T."/>
            <person name="Nicola S."/>
        </authorList>
    </citation>
    <scope>NUCLEOTIDE SEQUENCE [LARGE SCALE GENOMIC DNA]</scope>
    <source>
        <strain evidence="3 4">DSM 45541</strain>
    </source>
</reference>
<evidence type="ECO:0000259" key="1">
    <source>
        <dbReference type="Pfam" id="PF08447"/>
    </source>
</evidence>
<evidence type="ECO:0000313" key="2">
    <source>
        <dbReference type="EMBL" id="MCZ0732434.1"/>
    </source>
</evidence>
<dbReference type="Pfam" id="PF08447">
    <property type="entry name" value="PAS_3"/>
    <property type="match status" value="1"/>
</dbReference>
<dbReference type="InterPro" id="IPR013655">
    <property type="entry name" value="PAS_fold_3"/>
</dbReference>
<dbReference type="InterPro" id="IPR035965">
    <property type="entry name" value="PAS-like_dom_sf"/>
</dbReference>